<name>A0ACB9P8T7_BAUVA</name>
<evidence type="ECO:0000313" key="2">
    <source>
        <dbReference type="Proteomes" id="UP000828941"/>
    </source>
</evidence>
<proteinExistence type="predicted"/>
<gene>
    <name evidence="1" type="ORF">L6164_011593</name>
</gene>
<reference evidence="1 2" key="1">
    <citation type="journal article" date="2022" name="DNA Res.">
        <title>Chromosomal-level genome assembly of the orchid tree Bauhinia variegata (Leguminosae; Cercidoideae) supports the allotetraploid origin hypothesis of Bauhinia.</title>
        <authorList>
            <person name="Zhong Y."/>
            <person name="Chen Y."/>
            <person name="Zheng D."/>
            <person name="Pang J."/>
            <person name="Liu Y."/>
            <person name="Luo S."/>
            <person name="Meng S."/>
            <person name="Qian L."/>
            <person name="Wei D."/>
            <person name="Dai S."/>
            <person name="Zhou R."/>
        </authorList>
    </citation>
    <scope>NUCLEOTIDE SEQUENCE [LARGE SCALE GENOMIC DNA]</scope>
    <source>
        <strain evidence="1">BV-YZ2020</strain>
    </source>
</reference>
<accession>A0ACB9P8T7</accession>
<evidence type="ECO:0000313" key="1">
    <source>
        <dbReference type="EMBL" id="KAI4344359.1"/>
    </source>
</evidence>
<keyword evidence="2" id="KW-1185">Reference proteome</keyword>
<comment type="caution">
    <text evidence="1">The sequence shown here is derived from an EMBL/GenBank/DDBJ whole genome shotgun (WGS) entry which is preliminary data.</text>
</comment>
<sequence length="503" mass="54577">MRFLSLVGNSFGCSASGERLVSAARDGDVQEAKALLDYNPRLARYSTFGVRNSPLHYSAAHGHHEIVYLLLESGVDINLRNYRGQTALMQACQHGHWEVVQILILFNANIHKADYLNGGTALHLAALNGHSRCIRLLLADYIPSVPHVWNMLQKSDDKSILEFDRSGLYEVINRTADGGITALHMAALNGHVESVQLLLDLGASVSEVTVEDGTTIDLIGAGSTPLHYAACGGNAQCCQLLIAKGASLNAQNANGWTPLEVARSWRRNSLEDILTTQPEDQLQVLPSPYLSLPLMSIVNIARECGWRTNDSVPTSIDPCAVCLERKCMVAVEGCDHEFCTHCALYLCSTNPTSASTHGPPGSIACPLCRHGIVSFVKLPETRPLVKDIPRTTSLSLSFCTCSSEVLETTDMKTPFCKPASRCSRSSSMGSFHSLSSKKFPSIRMNPSICLGADDISPSLVPSGVSRNSRNRLSRCSGSGFRRSSSEGRKSWFRSLSQSVYSGC</sequence>
<protein>
    <submittedName>
        <fullName evidence="1">Uncharacterized protein</fullName>
    </submittedName>
</protein>
<dbReference type="Proteomes" id="UP000828941">
    <property type="component" value="Chromosome 5"/>
</dbReference>
<dbReference type="EMBL" id="CM039430">
    <property type="protein sequence ID" value="KAI4344359.1"/>
    <property type="molecule type" value="Genomic_DNA"/>
</dbReference>
<organism evidence="1 2">
    <name type="scientific">Bauhinia variegata</name>
    <name type="common">Purple orchid tree</name>
    <name type="synonym">Phanera variegata</name>
    <dbReference type="NCBI Taxonomy" id="167791"/>
    <lineage>
        <taxon>Eukaryota</taxon>
        <taxon>Viridiplantae</taxon>
        <taxon>Streptophyta</taxon>
        <taxon>Embryophyta</taxon>
        <taxon>Tracheophyta</taxon>
        <taxon>Spermatophyta</taxon>
        <taxon>Magnoliopsida</taxon>
        <taxon>eudicotyledons</taxon>
        <taxon>Gunneridae</taxon>
        <taxon>Pentapetalae</taxon>
        <taxon>rosids</taxon>
        <taxon>fabids</taxon>
        <taxon>Fabales</taxon>
        <taxon>Fabaceae</taxon>
        <taxon>Cercidoideae</taxon>
        <taxon>Cercideae</taxon>
        <taxon>Bauhiniinae</taxon>
        <taxon>Bauhinia</taxon>
    </lineage>
</organism>